<dbReference type="SUPFAM" id="SSF48150">
    <property type="entry name" value="DNA-glycosylase"/>
    <property type="match status" value="1"/>
</dbReference>
<dbReference type="Gene3D" id="1.10.340.30">
    <property type="entry name" value="Hypothetical protein, domain 2"/>
    <property type="match status" value="1"/>
</dbReference>
<dbReference type="RefSeq" id="WP_327787825.1">
    <property type="nucleotide sequence ID" value="NZ_JARGEQ010000016.1"/>
</dbReference>
<keyword evidence="2" id="KW-1185">Reference proteome</keyword>
<organism evidence="1 2">
    <name type="scientific">Marinimicrococcus flavescens</name>
    <dbReference type="NCBI Taxonomy" id="3031815"/>
    <lineage>
        <taxon>Bacteria</taxon>
        <taxon>Pseudomonadati</taxon>
        <taxon>Pseudomonadota</taxon>
        <taxon>Alphaproteobacteria</taxon>
        <taxon>Geminicoccales</taxon>
        <taxon>Geminicoccaceae</taxon>
        <taxon>Marinimicrococcus</taxon>
    </lineage>
</organism>
<dbReference type="GO" id="GO:0006284">
    <property type="term" value="P:base-excision repair"/>
    <property type="evidence" value="ECO:0007669"/>
    <property type="project" value="InterPro"/>
</dbReference>
<gene>
    <name evidence="1" type="ORF">PZ740_03305</name>
</gene>
<dbReference type="AlphaFoldDB" id="A0AAP3V0D1"/>
<dbReference type="InterPro" id="IPR011257">
    <property type="entry name" value="DNA_glycosylase"/>
</dbReference>
<proteinExistence type="predicted"/>
<dbReference type="InterPro" id="IPR052891">
    <property type="entry name" value="DNA-3mA_glycosylase"/>
</dbReference>
<evidence type="ECO:0000313" key="1">
    <source>
        <dbReference type="EMBL" id="MDF1585409.1"/>
    </source>
</evidence>
<dbReference type="PANTHER" id="PTHR30037:SF3">
    <property type="entry name" value="BLR0857 PROTEIN"/>
    <property type="match status" value="1"/>
</dbReference>
<dbReference type="Pfam" id="PF03352">
    <property type="entry name" value="Adenine_glyco"/>
    <property type="match status" value="1"/>
</dbReference>
<dbReference type="EC" id="3.2.2.20" evidence="1"/>
<keyword evidence="1" id="KW-0378">Hydrolase</keyword>
<name>A0AAP3V0D1_9PROT</name>
<protein>
    <submittedName>
        <fullName evidence="1">DNA-3-methyladenine glycosylase I</fullName>
        <ecNumber evidence="1">3.2.2.20</ecNumber>
    </submittedName>
</protein>
<evidence type="ECO:0000313" key="2">
    <source>
        <dbReference type="Proteomes" id="UP001301140"/>
    </source>
</evidence>
<dbReference type="PANTHER" id="PTHR30037">
    <property type="entry name" value="DNA-3-METHYLADENINE GLYCOSYLASE 1"/>
    <property type="match status" value="1"/>
</dbReference>
<reference evidence="1 2" key="1">
    <citation type="submission" date="2023-03" db="EMBL/GenBank/DDBJ databases">
        <title>YIM 152171 draft genome.</title>
        <authorList>
            <person name="Yang Z."/>
        </authorList>
    </citation>
    <scope>NUCLEOTIDE SEQUENCE [LARGE SCALE GENOMIC DNA]</scope>
    <source>
        <strain evidence="1 2">YIM 152171</strain>
    </source>
</reference>
<dbReference type="Proteomes" id="UP001301140">
    <property type="component" value="Unassembled WGS sequence"/>
</dbReference>
<comment type="caution">
    <text evidence="1">The sequence shown here is derived from an EMBL/GenBank/DDBJ whole genome shotgun (WGS) entry which is preliminary data.</text>
</comment>
<keyword evidence="1" id="KW-0326">Glycosidase</keyword>
<accession>A0AAP3V0D1</accession>
<dbReference type="InterPro" id="IPR005019">
    <property type="entry name" value="Adenine_glyco"/>
</dbReference>
<sequence>MRAATGFAEIEAAAIARHGREGVESRLARPRSEAELTAMPDDRLLSLMSLRIFRAGLRHSVVDARWPAFEEAFGQFDIERCAGLWDERLEELLGDRRLIRHLPKMRAVRGNARAILELRAEGIGFGAWLAGWPSGDAVGLWAELARRFTQLGGNSAPSFLRMAGKDTFLPTEHVARALQHWGATTGALGARAERLKAQEAFNGWHEETGRPLCQLSQILAMSVG</sequence>
<dbReference type="GO" id="GO:0008725">
    <property type="term" value="F:DNA-3-methyladenine glycosylase activity"/>
    <property type="evidence" value="ECO:0007669"/>
    <property type="project" value="UniProtKB-EC"/>
</dbReference>
<dbReference type="EMBL" id="JARGEQ010000016">
    <property type="protein sequence ID" value="MDF1585409.1"/>
    <property type="molecule type" value="Genomic_DNA"/>
</dbReference>